<dbReference type="RefSeq" id="WP_044245415.1">
    <property type="nucleotide sequence ID" value="NZ_ASRX01000042.1"/>
</dbReference>
<evidence type="ECO:0008006" key="3">
    <source>
        <dbReference type="Google" id="ProtNLM"/>
    </source>
</evidence>
<protein>
    <recommendedName>
        <fullName evidence="3">Lipoprotein</fullName>
    </recommendedName>
</protein>
<accession>A0A017T4S2</accession>
<name>A0A017T4S2_9BACT</name>
<sequence>MRRPGATFALPCLLAAGCVTPETTATTCADVAIASPVLVLESDLRTTSGLGRLDAEGCLTEAAGGLALSGDATLSLGARQLFVLDRSAALVHRVDPASLQLGDTLRAQDEGEVRANPQDVGVDASGRRWVTRFDHPSVLVVERGAITARVDVAPYADADGNPEAAAIHVADGLAHVALEMLDSAATDAIYPPTGPGVVLAIPTDLAAPIHPIPLVGANPFGRFIEAPWDPRLLAVATPGDFGAIAATDGIDLVDTVAQSARQILSEEVAGGSVTDVALVSPTEGYAIVAGPEEGVNPTRVVAFDPERGEVTRVLVTAEGYYHWGLLAVGDLLVVGDRTPGSARVVFFDRATGAEIGAVLAQRLAPVSFALIP</sequence>
<gene>
    <name evidence="1" type="ORF">CAP_5250</name>
</gene>
<dbReference type="STRING" id="1192034.CAP_5250"/>
<keyword evidence="2" id="KW-1185">Reference proteome</keyword>
<dbReference type="OrthoDB" id="5419342at2"/>
<evidence type="ECO:0000313" key="2">
    <source>
        <dbReference type="Proteomes" id="UP000019678"/>
    </source>
</evidence>
<dbReference type="Proteomes" id="UP000019678">
    <property type="component" value="Unassembled WGS sequence"/>
</dbReference>
<dbReference type="AlphaFoldDB" id="A0A017T4S2"/>
<dbReference type="SUPFAM" id="SSF51004">
    <property type="entry name" value="C-terminal (heme d1) domain of cytochrome cd1-nitrite reductase"/>
    <property type="match status" value="1"/>
</dbReference>
<evidence type="ECO:0000313" key="1">
    <source>
        <dbReference type="EMBL" id="EYF03820.1"/>
    </source>
</evidence>
<organism evidence="1 2">
    <name type="scientific">Chondromyces apiculatus DSM 436</name>
    <dbReference type="NCBI Taxonomy" id="1192034"/>
    <lineage>
        <taxon>Bacteria</taxon>
        <taxon>Pseudomonadati</taxon>
        <taxon>Myxococcota</taxon>
        <taxon>Polyangia</taxon>
        <taxon>Polyangiales</taxon>
        <taxon>Polyangiaceae</taxon>
        <taxon>Chondromyces</taxon>
    </lineage>
</organism>
<dbReference type="PROSITE" id="PS51257">
    <property type="entry name" value="PROKAR_LIPOPROTEIN"/>
    <property type="match status" value="1"/>
</dbReference>
<dbReference type="EMBL" id="ASRX01000042">
    <property type="protein sequence ID" value="EYF03820.1"/>
    <property type="molecule type" value="Genomic_DNA"/>
</dbReference>
<dbReference type="InterPro" id="IPR011048">
    <property type="entry name" value="Haem_d1_sf"/>
</dbReference>
<proteinExistence type="predicted"/>
<reference evidence="1 2" key="1">
    <citation type="submission" date="2013-05" db="EMBL/GenBank/DDBJ databases">
        <title>Genome assembly of Chondromyces apiculatus DSM 436.</title>
        <authorList>
            <person name="Sharma G."/>
            <person name="Khatri I."/>
            <person name="Kaur C."/>
            <person name="Mayilraj S."/>
            <person name="Subramanian S."/>
        </authorList>
    </citation>
    <scope>NUCLEOTIDE SEQUENCE [LARGE SCALE GENOMIC DNA]</scope>
    <source>
        <strain evidence="1 2">DSM 436</strain>
    </source>
</reference>
<comment type="caution">
    <text evidence="1">The sequence shown here is derived from an EMBL/GenBank/DDBJ whole genome shotgun (WGS) entry which is preliminary data.</text>
</comment>